<evidence type="ECO:0000313" key="1">
    <source>
        <dbReference type="EMBL" id="MFD2588180.1"/>
    </source>
</evidence>
<keyword evidence="2" id="KW-1185">Reference proteome</keyword>
<dbReference type="EMBL" id="JBHULB010000074">
    <property type="protein sequence ID" value="MFD2588180.1"/>
    <property type="molecule type" value="Genomic_DNA"/>
</dbReference>
<dbReference type="SUPFAM" id="SSF158745">
    <property type="entry name" value="LanC-like"/>
    <property type="match status" value="1"/>
</dbReference>
<organism evidence="1 2">
    <name type="scientific">Croceitalea marina</name>
    <dbReference type="NCBI Taxonomy" id="1775166"/>
    <lineage>
        <taxon>Bacteria</taxon>
        <taxon>Pseudomonadati</taxon>
        <taxon>Bacteroidota</taxon>
        <taxon>Flavobacteriia</taxon>
        <taxon>Flavobacteriales</taxon>
        <taxon>Flavobacteriaceae</taxon>
        <taxon>Croceitalea</taxon>
    </lineage>
</organism>
<accession>A0ABW5N0B4</accession>
<dbReference type="InterPro" id="IPR012341">
    <property type="entry name" value="6hp_glycosidase-like_sf"/>
</dbReference>
<sequence>MILKETNTEYLKLDEPAVFIRRQKILDSLDTQKSIILLKKEEEYFQSNPEDMSYLTGGSGLVFLYLDLFEKTKNNSYLEKSKYILLNNYADFLNNKYAGNGLYKGKSGLLLTAFYFYLFSQDEKLIPVLQEILEFIFEDCILTEEKYAVWYNPLQLVTKPLCSFGHGVSGIAYVLSIINSSVQDANLSKLIDKINGYIYETLGEEIDVFCDFRREILNSTDLELFKNHLINKGIDVFEKGEKDYSIEHGRLGILFYKAFDKHSMSELETVFGRQDANQQANSVKSTLQYLLKVNETNENKNFLLPYLNPDTSLNLNQKAFVDSTKFYESLIKSNYKKTFRYLKSINQDFQFKTVNFDLKSIILNEVDAVDHINNILANCEYDENFIYKRYTVHRNVRSYISSVLAQDRIMESLSILDDDLLNKKLIFKKKNEIKTFYCNSNGEVKQQFCIWKYSSEEGIEEYVMDMMSFILNRFNKIKSIRQVLYEMILYCKLSGKKKLKPLIDYSNSKNKEDLILRLPFLFVYQIRVLIKDGILEYVEEGEKKFTTLEALLFLILKSLRVNTIFNTTIKE</sequence>
<dbReference type="RefSeq" id="WP_377767712.1">
    <property type="nucleotide sequence ID" value="NZ_JBHULB010000074.1"/>
</dbReference>
<dbReference type="Gene3D" id="1.50.10.10">
    <property type="match status" value="1"/>
</dbReference>
<gene>
    <name evidence="1" type="ORF">ACFSQJ_14670</name>
</gene>
<reference evidence="2" key="1">
    <citation type="journal article" date="2019" name="Int. J. Syst. Evol. Microbiol.">
        <title>The Global Catalogue of Microorganisms (GCM) 10K type strain sequencing project: providing services to taxonomists for standard genome sequencing and annotation.</title>
        <authorList>
            <consortium name="The Broad Institute Genomics Platform"/>
            <consortium name="The Broad Institute Genome Sequencing Center for Infectious Disease"/>
            <person name="Wu L."/>
            <person name="Ma J."/>
        </authorList>
    </citation>
    <scope>NUCLEOTIDE SEQUENCE [LARGE SCALE GENOMIC DNA]</scope>
    <source>
        <strain evidence="2">KCTC 52368</strain>
    </source>
</reference>
<dbReference type="Proteomes" id="UP001597526">
    <property type="component" value="Unassembled WGS sequence"/>
</dbReference>
<evidence type="ECO:0000313" key="2">
    <source>
        <dbReference type="Proteomes" id="UP001597526"/>
    </source>
</evidence>
<proteinExistence type="predicted"/>
<comment type="caution">
    <text evidence="1">The sequence shown here is derived from an EMBL/GenBank/DDBJ whole genome shotgun (WGS) entry which is preliminary data.</text>
</comment>
<name>A0ABW5N0B4_9FLAO</name>
<dbReference type="Pfam" id="PF05147">
    <property type="entry name" value="LANC_like"/>
    <property type="match status" value="1"/>
</dbReference>
<protein>
    <submittedName>
        <fullName evidence="1">Lanthionine synthetase LanC family protein</fullName>
    </submittedName>
</protein>
<dbReference type="InterPro" id="IPR007822">
    <property type="entry name" value="LANC-like"/>
</dbReference>